<evidence type="ECO:0000256" key="1">
    <source>
        <dbReference type="SAM" id="Phobius"/>
    </source>
</evidence>
<organism evidence="2 3">
    <name type="scientific">Sedimentibacter saalensis</name>
    <dbReference type="NCBI Taxonomy" id="130788"/>
    <lineage>
        <taxon>Bacteria</taxon>
        <taxon>Bacillati</taxon>
        <taxon>Bacillota</taxon>
        <taxon>Tissierellia</taxon>
        <taxon>Sedimentibacter</taxon>
    </lineage>
</organism>
<feature type="transmembrane region" description="Helical" evidence="1">
    <location>
        <begin position="6"/>
        <end position="22"/>
    </location>
</feature>
<accession>A0A562JEG8</accession>
<dbReference type="AlphaFoldDB" id="A0A562JEG8"/>
<name>A0A562JEG8_9FIRM</name>
<keyword evidence="3" id="KW-1185">Reference proteome</keyword>
<evidence type="ECO:0000313" key="3">
    <source>
        <dbReference type="Proteomes" id="UP000315343"/>
    </source>
</evidence>
<keyword evidence="1" id="KW-0812">Transmembrane</keyword>
<comment type="caution">
    <text evidence="2">The sequence shown here is derived from an EMBL/GenBank/DDBJ whole genome shotgun (WGS) entry which is preliminary data.</text>
</comment>
<keyword evidence="1" id="KW-1133">Transmembrane helix</keyword>
<evidence type="ECO:0000313" key="2">
    <source>
        <dbReference type="EMBL" id="TWH81716.1"/>
    </source>
</evidence>
<protein>
    <submittedName>
        <fullName evidence="2">Uncharacterized protein</fullName>
    </submittedName>
</protein>
<sequence length="55" mass="6200">MEIYWIFIILGIVIALNSGRIDEAVRANSKIKKVLIALSALLILVNIYILITIFI</sequence>
<feature type="transmembrane region" description="Helical" evidence="1">
    <location>
        <begin position="34"/>
        <end position="54"/>
    </location>
</feature>
<gene>
    <name evidence="2" type="ORF">LY60_01471</name>
</gene>
<keyword evidence="1" id="KW-0472">Membrane</keyword>
<dbReference type="EMBL" id="VLKH01000003">
    <property type="protein sequence ID" value="TWH81716.1"/>
    <property type="molecule type" value="Genomic_DNA"/>
</dbReference>
<reference evidence="2 3" key="1">
    <citation type="submission" date="2019-07" db="EMBL/GenBank/DDBJ databases">
        <title>Genomic Encyclopedia of Type Strains, Phase I: the one thousand microbial genomes (KMG-I) project.</title>
        <authorList>
            <person name="Kyrpides N."/>
        </authorList>
    </citation>
    <scope>NUCLEOTIDE SEQUENCE [LARGE SCALE GENOMIC DNA]</scope>
    <source>
        <strain evidence="2 3">DSM 13558</strain>
    </source>
</reference>
<proteinExistence type="predicted"/>
<dbReference type="Proteomes" id="UP000315343">
    <property type="component" value="Unassembled WGS sequence"/>
</dbReference>